<reference evidence="2" key="2">
    <citation type="journal article" date="2018" name="Appl. Environ. Microbiol.">
        <title>Genome Analysis of Fimbriiglobus ruber SP5(T), a Planctomycete with Confirmed Chitinolytic Capability.</title>
        <authorList>
            <person name="Ravin N.V."/>
            <person name="Rakitin A.L."/>
            <person name="Ivanova A.A."/>
            <person name="Beletsky A.V."/>
            <person name="Kulichevskaya I.S."/>
            <person name="Mardanov A.V."/>
            <person name="Dedysh S.N."/>
        </authorList>
    </citation>
    <scope>NUCLEOTIDE SEQUENCE</scope>
    <source>
        <strain evidence="2">SP5</strain>
    </source>
</reference>
<dbReference type="EMBL" id="NIDE01000004">
    <property type="protein sequence ID" value="OWK44051.1"/>
    <property type="molecule type" value="Genomic_DNA"/>
</dbReference>
<evidence type="ECO:0000313" key="1">
    <source>
        <dbReference type="EMBL" id="OWK44051.1"/>
    </source>
</evidence>
<dbReference type="EMBL" id="NIDE01000001">
    <property type="protein sequence ID" value="OWK47549.1"/>
    <property type="molecule type" value="Genomic_DNA"/>
</dbReference>
<dbReference type="RefSeq" id="WP_161967222.1">
    <property type="nucleotide sequence ID" value="NZ_NIDE01000001.1"/>
</dbReference>
<sequence>MADYEYIEPTGVILPDTSGLLTDVQSEYQAVFGADLVVTPIPPRAF</sequence>
<evidence type="ECO:0000313" key="3">
    <source>
        <dbReference type="Proteomes" id="UP000214646"/>
    </source>
</evidence>
<accession>A0A225EE34</accession>
<name>A0A225EE34_9BACT</name>
<keyword evidence="3" id="KW-1185">Reference proteome</keyword>
<reference evidence="3" key="1">
    <citation type="submission" date="2017-06" db="EMBL/GenBank/DDBJ databases">
        <title>Genome analysis of Fimbriiglobus ruber SP5, the first member of the order Planctomycetales with confirmed chitinolytic capability.</title>
        <authorList>
            <person name="Ravin N.V."/>
            <person name="Rakitin A.L."/>
            <person name="Ivanova A.A."/>
            <person name="Beletsky A.V."/>
            <person name="Kulichevskaya I.S."/>
            <person name="Mardanov A.V."/>
            <person name="Dedysh S.N."/>
        </authorList>
    </citation>
    <scope>NUCLEOTIDE SEQUENCE [LARGE SCALE GENOMIC DNA]</scope>
    <source>
        <strain evidence="3">SP5</strain>
    </source>
</reference>
<protein>
    <submittedName>
        <fullName evidence="2">Uncharacterized protein</fullName>
    </submittedName>
</protein>
<evidence type="ECO:0000313" key="2">
    <source>
        <dbReference type="EMBL" id="OWK47549.1"/>
    </source>
</evidence>
<comment type="caution">
    <text evidence="2">The sequence shown here is derived from an EMBL/GenBank/DDBJ whole genome shotgun (WGS) entry which is preliminary data.</text>
</comment>
<gene>
    <name evidence="2" type="ORF">FRUB_01248</name>
    <name evidence="1" type="ORF">FRUB_03650</name>
</gene>
<dbReference type="AlphaFoldDB" id="A0A225EE34"/>
<proteinExistence type="predicted"/>
<organism evidence="2 3">
    <name type="scientific">Fimbriiglobus ruber</name>
    <dbReference type="NCBI Taxonomy" id="1908690"/>
    <lineage>
        <taxon>Bacteria</taxon>
        <taxon>Pseudomonadati</taxon>
        <taxon>Planctomycetota</taxon>
        <taxon>Planctomycetia</taxon>
        <taxon>Gemmatales</taxon>
        <taxon>Gemmataceae</taxon>
        <taxon>Fimbriiglobus</taxon>
    </lineage>
</organism>
<dbReference type="Proteomes" id="UP000214646">
    <property type="component" value="Unassembled WGS sequence"/>
</dbReference>